<dbReference type="CDD" id="cd00466">
    <property type="entry name" value="DHQase_II"/>
    <property type="match status" value="1"/>
</dbReference>
<feature type="active site" description="Proton acceptor" evidence="9 10">
    <location>
        <position position="22"/>
    </location>
</feature>
<evidence type="ECO:0000256" key="1">
    <source>
        <dbReference type="ARBA" id="ARBA00001864"/>
    </source>
</evidence>
<evidence type="ECO:0000256" key="9">
    <source>
        <dbReference type="HAMAP-Rule" id="MF_00169"/>
    </source>
</evidence>
<evidence type="ECO:0000256" key="5">
    <source>
        <dbReference type="ARBA" id="ARBA00011193"/>
    </source>
</evidence>
<dbReference type="GO" id="GO:0008652">
    <property type="term" value="P:amino acid biosynthetic process"/>
    <property type="evidence" value="ECO:0007669"/>
    <property type="project" value="UniProtKB-KW"/>
</dbReference>
<dbReference type="AlphaFoldDB" id="A0A3D8IES4"/>
<dbReference type="Pfam" id="PF01220">
    <property type="entry name" value="DHquinase_II"/>
    <property type="match status" value="1"/>
</dbReference>
<feature type="binding site" evidence="9 11">
    <location>
        <position position="73"/>
    </location>
    <ligand>
        <name>substrate</name>
    </ligand>
</feature>
<dbReference type="PROSITE" id="PS01029">
    <property type="entry name" value="DEHYDROQUINASE_II"/>
    <property type="match status" value="1"/>
</dbReference>
<feature type="site" description="Transition state stabilizer" evidence="9 12">
    <location>
        <position position="17"/>
    </location>
</feature>
<dbReference type="GO" id="GO:0003855">
    <property type="term" value="F:3-dehydroquinate dehydratase activity"/>
    <property type="evidence" value="ECO:0007669"/>
    <property type="project" value="UniProtKB-UniRule"/>
</dbReference>
<dbReference type="OrthoDB" id="9790793at2"/>
<dbReference type="GeneID" id="82535544"/>
<keyword evidence="9" id="KW-0057">Aromatic amino acid biosynthesis</keyword>
<evidence type="ECO:0000256" key="7">
    <source>
        <dbReference type="ARBA" id="ARBA00022605"/>
    </source>
</evidence>
<dbReference type="GO" id="GO:0019631">
    <property type="term" value="P:quinate catabolic process"/>
    <property type="evidence" value="ECO:0007669"/>
    <property type="project" value="TreeGrafter"/>
</dbReference>
<dbReference type="NCBIfam" id="TIGR01088">
    <property type="entry name" value="aroQ"/>
    <property type="match status" value="1"/>
</dbReference>
<comment type="pathway">
    <text evidence="3 9">Metabolic intermediate biosynthesis; chorismate biosynthesis; chorismate from D-erythrose 4-phosphate and phosphoenolpyruvate: step 3/7.</text>
</comment>
<feature type="binding site" evidence="9 11">
    <location>
        <position position="86"/>
    </location>
    <ligand>
        <name>substrate</name>
    </ligand>
</feature>
<evidence type="ECO:0000256" key="4">
    <source>
        <dbReference type="ARBA" id="ARBA00011037"/>
    </source>
</evidence>
<dbReference type="InterPro" id="IPR001874">
    <property type="entry name" value="DHquinase_II"/>
</dbReference>
<feature type="binding site" evidence="9 11">
    <location>
        <begin position="100"/>
        <end position="101"/>
    </location>
    <ligand>
        <name>substrate</name>
    </ligand>
</feature>
<proteinExistence type="inferred from homology"/>
<dbReference type="PANTHER" id="PTHR21272">
    <property type="entry name" value="CATABOLIC 3-DEHYDROQUINASE"/>
    <property type="match status" value="1"/>
</dbReference>
<evidence type="ECO:0000313" key="13">
    <source>
        <dbReference type="EMBL" id="RDU63386.1"/>
    </source>
</evidence>
<comment type="similarity">
    <text evidence="4 9">Belongs to the type-II 3-dehydroquinase family.</text>
</comment>
<dbReference type="PIRSF" id="PIRSF001399">
    <property type="entry name" value="DHquinase_II"/>
    <property type="match status" value="1"/>
</dbReference>
<evidence type="ECO:0000256" key="6">
    <source>
        <dbReference type="ARBA" id="ARBA00012060"/>
    </source>
</evidence>
<dbReference type="GO" id="GO:0009073">
    <property type="term" value="P:aromatic amino acid family biosynthetic process"/>
    <property type="evidence" value="ECO:0007669"/>
    <property type="project" value="UniProtKB-KW"/>
</dbReference>
<evidence type="ECO:0000256" key="12">
    <source>
        <dbReference type="PIRSR" id="PIRSR001399-3"/>
    </source>
</evidence>
<sequence>MKAMVIQGPNLNMLGIRDPRIYGPAKLETIHQNIKQHAEQIGLEVDFFQSNFEGEIVDKIQECLGQYDGIIINPAAYSHTSVAIRDAISAVNLPTIEVHISNIHSREDFRHKSLTAAVCAGVIAGFGPMGYHLALQGLVQILTELNAIKEARKQAAAQNAQPQQ</sequence>
<comment type="caution">
    <text evidence="13">The sequence shown here is derived from an EMBL/GenBank/DDBJ whole genome shotgun (WGS) entry which is preliminary data.</text>
</comment>
<organism evidence="13 14">
    <name type="scientific">Helicobacter ganmani</name>
    <dbReference type="NCBI Taxonomy" id="60246"/>
    <lineage>
        <taxon>Bacteria</taxon>
        <taxon>Pseudomonadati</taxon>
        <taxon>Campylobacterota</taxon>
        <taxon>Epsilonproteobacteria</taxon>
        <taxon>Campylobacterales</taxon>
        <taxon>Helicobacteraceae</taxon>
        <taxon>Helicobacter</taxon>
    </lineage>
</organism>
<dbReference type="EC" id="4.2.1.10" evidence="6 9"/>
<dbReference type="UniPathway" id="UPA00053">
    <property type="reaction ID" value="UER00086"/>
</dbReference>
<dbReference type="GO" id="GO:0009423">
    <property type="term" value="P:chorismate biosynthetic process"/>
    <property type="evidence" value="ECO:0007669"/>
    <property type="project" value="UniProtKB-UniRule"/>
</dbReference>
<dbReference type="PANTHER" id="PTHR21272:SF3">
    <property type="entry name" value="CATABOLIC 3-DEHYDROQUINASE"/>
    <property type="match status" value="1"/>
</dbReference>
<evidence type="ECO:0000256" key="11">
    <source>
        <dbReference type="PIRSR" id="PIRSR001399-2"/>
    </source>
</evidence>
<accession>A0A3D8IES4</accession>
<evidence type="ECO:0000256" key="10">
    <source>
        <dbReference type="PIRSR" id="PIRSR001399-1"/>
    </source>
</evidence>
<dbReference type="HAMAP" id="MF_00169">
    <property type="entry name" value="AroQ"/>
    <property type="match status" value="1"/>
</dbReference>
<feature type="binding site" evidence="9 11">
    <location>
        <position position="110"/>
    </location>
    <ligand>
        <name>substrate</name>
    </ligand>
</feature>
<dbReference type="NCBIfam" id="NF003806">
    <property type="entry name" value="PRK05395.1-3"/>
    <property type="match status" value="1"/>
</dbReference>
<feature type="binding site" evidence="9 11">
    <location>
        <position position="79"/>
    </location>
    <ligand>
        <name>substrate</name>
    </ligand>
</feature>
<keyword evidence="8 9" id="KW-0456">Lyase</keyword>
<gene>
    <name evidence="9 13" type="primary">aroQ</name>
    <name evidence="13" type="ORF">CQA43_04495</name>
</gene>
<evidence type="ECO:0000256" key="8">
    <source>
        <dbReference type="ARBA" id="ARBA00023239"/>
    </source>
</evidence>
<evidence type="ECO:0000256" key="3">
    <source>
        <dbReference type="ARBA" id="ARBA00004902"/>
    </source>
</evidence>
<evidence type="ECO:0000256" key="2">
    <source>
        <dbReference type="ARBA" id="ARBA00003924"/>
    </source>
</evidence>
<keyword evidence="7 9" id="KW-0028">Amino-acid biosynthesis</keyword>
<dbReference type="EMBL" id="NXLS01000003">
    <property type="protein sequence ID" value="RDU63386.1"/>
    <property type="molecule type" value="Genomic_DNA"/>
</dbReference>
<dbReference type="NCBIfam" id="NF003807">
    <property type="entry name" value="PRK05395.1-4"/>
    <property type="match status" value="1"/>
</dbReference>
<name>A0A3D8IES4_9HELI</name>
<dbReference type="RefSeq" id="WP_115551413.1">
    <property type="nucleotide sequence ID" value="NZ_CAONBV010000004.1"/>
</dbReference>
<feature type="active site" description="Proton donor" evidence="9 10">
    <location>
        <position position="99"/>
    </location>
</feature>
<keyword evidence="14" id="KW-1185">Reference proteome</keyword>
<dbReference type="Gene3D" id="3.40.50.9100">
    <property type="entry name" value="Dehydroquinase, class II"/>
    <property type="match status" value="1"/>
</dbReference>
<comment type="function">
    <text evidence="2 9">Catalyzes a trans-dehydration via an enolate intermediate.</text>
</comment>
<evidence type="ECO:0000313" key="14">
    <source>
        <dbReference type="Proteomes" id="UP000256650"/>
    </source>
</evidence>
<dbReference type="Proteomes" id="UP000256650">
    <property type="component" value="Unassembled WGS sequence"/>
</dbReference>
<dbReference type="InterPro" id="IPR036441">
    <property type="entry name" value="DHquinase_II_sf"/>
</dbReference>
<comment type="subunit">
    <text evidence="5 9">Homododecamer.</text>
</comment>
<protein>
    <recommendedName>
        <fullName evidence="6 9">3-dehydroquinate dehydratase</fullName>
        <shortName evidence="9">3-dehydroquinase</shortName>
        <ecNumber evidence="6 9">4.2.1.10</ecNumber>
    </recommendedName>
    <alternativeName>
        <fullName evidence="9">Type II DHQase</fullName>
    </alternativeName>
</protein>
<comment type="catalytic activity">
    <reaction evidence="1 9">
        <text>3-dehydroquinate = 3-dehydroshikimate + H2O</text>
        <dbReference type="Rhea" id="RHEA:21096"/>
        <dbReference type="ChEBI" id="CHEBI:15377"/>
        <dbReference type="ChEBI" id="CHEBI:16630"/>
        <dbReference type="ChEBI" id="CHEBI:32364"/>
        <dbReference type="EC" id="4.2.1.10"/>
    </reaction>
</comment>
<dbReference type="NCBIfam" id="NF003805">
    <property type="entry name" value="PRK05395.1-2"/>
    <property type="match status" value="1"/>
</dbReference>
<dbReference type="InterPro" id="IPR018509">
    <property type="entry name" value="DHquinase_II_CS"/>
</dbReference>
<dbReference type="SUPFAM" id="SSF52304">
    <property type="entry name" value="Type II 3-dehydroquinate dehydratase"/>
    <property type="match status" value="1"/>
</dbReference>
<reference evidence="13 14" key="1">
    <citation type="submission" date="2018-04" db="EMBL/GenBank/DDBJ databases">
        <title>Novel Campyloabacter and Helicobacter Species and Strains.</title>
        <authorList>
            <person name="Mannion A.J."/>
            <person name="Shen Z."/>
            <person name="Fox J.G."/>
        </authorList>
    </citation>
    <scope>NUCLEOTIDE SEQUENCE [LARGE SCALE GENOMIC DNA]</scope>
    <source>
        <strain evidence="13 14">MIT 99-5101</strain>
    </source>
</reference>